<dbReference type="Proteomes" id="UP000663824">
    <property type="component" value="Unassembled WGS sequence"/>
</dbReference>
<feature type="compositionally biased region" description="Polar residues" evidence="1">
    <location>
        <begin position="441"/>
        <end position="456"/>
    </location>
</feature>
<dbReference type="EMBL" id="CAJNOV010012466">
    <property type="protein sequence ID" value="CAF1487718.1"/>
    <property type="molecule type" value="Genomic_DNA"/>
</dbReference>
<evidence type="ECO:0008006" key="6">
    <source>
        <dbReference type="Google" id="ProtNLM"/>
    </source>
</evidence>
<gene>
    <name evidence="2" type="ORF">CJN711_LOCUS26531</name>
    <name evidence="3" type="ORF">KQP761_LOCUS26142</name>
    <name evidence="4" type="ORF">MBJ925_LOCUS8864</name>
</gene>
<protein>
    <recommendedName>
        <fullName evidence="6">SH3 domain-containing protein</fullName>
    </recommendedName>
</protein>
<name>A0A815SAT5_9BILA</name>
<accession>A0A815SAT5</accession>
<feature type="region of interest" description="Disordered" evidence="1">
    <location>
        <begin position="185"/>
        <end position="204"/>
    </location>
</feature>
<dbReference type="EMBL" id="CAJNOW010014175">
    <property type="protein sequence ID" value="CAF1630591.1"/>
    <property type="molecule type" value="Genomic_DNA"/>
</dbReference>
<evidence type="ECO:0000313" key="2">
    <source>
        <dbReference type="EMBL" id="CAF1487718.1"/>
    </source>
</evidence>
<feature type="region of interest" description="Disordered" evidence="1">
    <location>
        <begin position="441"/>
        <end position="479"/>
    </location>
</feature>
<evidence type="ECO:0000313" key="5">
    <source>
        <dbReference type="Proteomes" id="UP000663855"/>
    </source>
</evidence>
<reference evidence="2" key="1">
    <citation type="submission" date="2021-02" db="EMBL/GenBank/DDBJ databases">
        <authorList>
            <person name="Nowell W R."/>
        </authorList>
    </citation>
    <scope>NUCLEOTIDE SEQUENCE</scope>
</reference>
<evidence type="ECO:0000256" key="1">
    <source>
        <dbReference type="SAM" id="MobiDB-lite"/>
    </source>
</evidence>
<sequence length="533" mass="59999">MIFKRFFERARIRCSICTSKQACLCTTARRDSIYDDPDVSFTRKNERQSAEQYGFARKDKPARLLMRRTSIDEPDKDDTGTSIMDKLRRASAQTPANIPMLVVVSFNPDEKGLQKKQIEIQRGFPVNAQYILSDWLFIKTADNEEGFVPYLCCRPIFRRQSMKSLINTEYSYKLHDFELQKSEPIKSSLTPPRNKKLSVSTNLSSPSCLFKKSSSYKRRQDLASSSCGGDSGVSDCESSTNNHLYLELSTKNILQSSNIQSCSNTVKKTGLIVQDIPCKRPSKINQIKSQLLMSSNSAFTQIIKKNQRQESNRCQPFQEKPGMLLSSSSFRSHSHRLYDSYDETAIASLKYNFNNQDITSSPYIRRTPHTRRSLPYHSQSALKKPLRTKVSFSPDPLKQNKEQCLRSIVLAEPSLPFAIIPKKPTIEKHFSDLSLNQIENDSLSPSTPVLSNRNRPSLSYSSSSSSSSSSSATSSSTDDSAAPFIQIQMNNHRAGGIPVLYTSSNITTANNNNNSDNQTKRSTSFVHNVSITV</sequence>
<comment type="caution">
    <text evidence="2">The sequence shown here is derived from an EMBL/GenBank/DDBJ whole genome shotgun (WGS) entry which is preliminary data.</text>
</comment>
<organism evidence="2 5">
    <name type="scientific">Rotaria magnacalcarata</name>
    <dbReference type="NCBI Taxonomy" id="392030"/>
    <lineage>
        <taxon>Eukaryota</taxon>
        <taxon>Metazoa</taxon>
        <taxon>Spiralia</taxon>
        <taxon>Gnathifera</taxon>
        <taxon>Rotifera</taxon>
        <taxon>Eurotatoria</taxon>
        <taxon>Bdelloidea</taxon>
        <taxon>Philodinida</taxon>
        <taxon>Philodinidae</taxon>
        <taxon>Rotaria</taxon>
    </lineage>
</organism>
<proteinExistence type="predicted"/>
<dbReference type="Proteomes" id="UP000663834">
    <property type="component" value="Unassembled WGS sequence"/>
</dbReference>
<feature type="compositionally biased region" description="Low complexity" evidence="1">
    <location>
        <begin position="457"/>
        <end position="479"/>
    </location>
</feature>
<evidence type="ECO:0000313" key="3">
    <source>
        <dbReference type="EMBL" id="CAF1630591.1"/>
    </source>
</evidence>
<dbReference type="AlphaFoldDB" id="A0A815SAT5"/>
<dbReference type="EMBL" id="CAJNRE010003255">
    <property type="protein sequence ID" value="CAF2013965.1"/>
    <property type="molecule type" value="Genomic_DNA"/>
</dbReference>
<evidence type="ECO:0000313" key="4">
    <source>
        <dbReference type="EMBL" id="CAF2013965.1"/>
    </source>
</evidence>
<feature type="compositionally biased region" description="Polar residues" evidence="1">
    <location>
        <begin position="185"/>
        <end position="202"/>
    </location>
</feature>
<dbReference type="OrthoDB" id="10034678at2759"/>
<dbReference type="Proteomes" id="UP000663855">
    <property type="component" value="Unassembled WGS sequence"/>
</dbReference>